<reference evidence="1" key="2">
    <citation type="submission" date="2021-10" db="EMBL/GenBank/DDBJ databases">
        <title>Phylogenomics reveals ancestral predisposition of the termite-cultivated fungus Termitomyces towards a domesticated lifestyle.</title>
        <authorList>
            <person name="Auxier B."/>
            <person name="Grum-Grzhimaylo A."/>
            <person name="Cardenas M.E."/>
            <person name="Lodge J.D."/>
            <person name="Laessoe T."/>
            <person name="Pedersen O."/>
            <person name="Smith M.E."/>
            <person name="Kuyper T.W."/>
            <person name="Franco-Molano E.A."/>
            <person name="Baroni T.J."/>
            <person name="Aanen D.K."/>
        </authorList>
    </citation>
    <scope>NUCLEOTIDE SEQUENCE</scope>
    <source>
        <strain evidence="1">AP01</strain>
        <tissue evidence="1">Mycelium</tissue>
    </source>
</reference>
<comment type="caution">
    <text evidence="1">The sequence shown here is derived from an EMBL/GenBank/DDBJ whole genome shotgun (WGS) entry which is preliminary data.</text>
</comment>
<keyword evidence="2" id="KW-1185">Reference proteome</keyword>
<name>A0A9P7FM72_9AGAR</name>
<protein>
    <recommendedName>
        <fullName evidence="3">Retrotransposon gag domain-containing protein</fullName>
    </recommendedName>
</protein>
<dbReference type="AlphaFoldDB" id="A0A9P7FM72"/>
<reference evidence="1" key="1">
    <citation type="submission" date="2020-07" db="EMBL/GenBank/DDBJ databases">
        <authorList>
            <person name="Nieuwenhuis M."/>
            <person name="Van De Peppel L.J.J."/>
        </authorList>
    </citation>
    <scope>NUCLEOTIDE SEQUENCE</scope>
    <source>
        <strain evidence="1">AP01</strain>
        <tissue evidence="1">Mycelium</tissue>
    </source>
</reference>
<evidence type="ECO:0000313" key="1">
    <source>
        <dbReference type="EMBL" id="KAG5634359.1"/>
    </source>
</evidence>
<accession>A0A9P7FM72</accession>
<dbReference type="OrthoDB" id="2686736at2759"/>
<sequence>MDKADEEDPIADPWPTTKELFDKLSLQFQVISECDYARQKIEHLKQGAMKIYDFMVKFKALVTKSGITNLQAMDLLEQNVNMEIIPSTRASKRWYCQGNTILNHYATSKNKSVEEFVECMQAVQEEAKVALLKAKDNMERYYNQ</sequence>
<gene>
    <name evidence="1" type="ORF">DXG03_005956</name>
</gene>
<dbReference type="EMBL" id="JABCKV010003834">
    <property type="protein sequence ID" value="KAG5634359.1"/>
    <property type="molecule type" value="Genomic_DNA"/>
</dbReference>
<dbReference type="Proteomes" id="UP000775547">
    <property type="component" value="Unassembled WGS sequence"/>
</dbReference>
<proteinExistence type="predicted"/>
<evidence type="ECO:0008006" key="3">
    <source>
        <dbReference type="Google" id="ProtNLM"/>
    </source>
</evidence>
<organism evidence="1 2">
    <name type="scientific">Asterophora parasitica</name>
    <dbReference type="NCBI Taxonomy" id="117018"/>
    <lineage>
        <taxon>Eukaryota</taxon>
        <taxon>Fungi</taxon>
        <taxon>Dikarya</taxon>
        <taxon>Basidiomycota</taxon>
        <taxon>Agaricomycotina</taxon>
        <taxon>Agaricomycetes</taxon>
        <taxon>Agaricomycetidae</taxon>
        <taxon>Agaricales</taxon>
        <taxon>Tricholomatineae</taxon>
        <taxon>Lyophyllaceae</taxon>
        <taxon>Asterophora</taxon>
    </lineage>
</organism>
<evidence type="ECO:0000313" key="2">
    <source>
        <dbReference type="Proteomes" id="UP000775547"/>
    </source>
</evidence>